<comment type="caution">
    <text evidence="1">The sequence shown here is derived from an EMBL/GenBank/DDBJ whole genome shotgun (WGS) entry which is preliminary data.</text>
</comment>
<keyword evidence="2" id="KW-1185">Reference proteome</keyword>
<gene>
    <name evidence="1" type="ORF">Nans01_14150</name>
</gene>
<evidence type="ECO:0000313" key="2">
    <source>
        <dbReference type="Proteomes" id="UP001165092"/>
    </source>
</evidence>
<dbReference type="EMBL" id="BSQG01000002">
    <property type="protein sequence ID" value="GLU47064.1"/>
    <property type="molecule type" value="Genomic_DNA"/>
</dbReference>
<organism evidence="1 2">
    <name type="scientific">Nocardiopsis ansamitocini</name>
    <dbReference type="NCBI Taxonomy" id="1670832"/>
    <lineage>
        <taxon>Bacteria</taxon>
        <taxon>Bacillati</taxon>
        <taxon>Actinomycetota</taxon>
        <taxon>Actinomycetes</taxon>
        <taxon>Streptosporangiales</taxon>
        <taxon>Nocardiopsidaceae</taxon>
        <taxon>Nocardiopsis</taxon>
    </lineage>
</organism>
<name>A0A9W6P4S4_9ACTN</name>
<sequence>MPLRRRLADGGKDTAATRAVALKAVPPDEGAALTRAERTLPDEWLDRLTRTGNRGGATVRAVVNGLGGRTPPVWEPAFAGAGEEVFRPVLRAPTGTRAGVSRSWCRSCPSMNRSGC</sequence>
<proteinExistence type="predicted"/>
<dbReference type="AlphaFoldDB" id="A0A9W6P4S4"/>
<dbReference type="Proteomes" id="UP001165092">
    <property type="component" value="Unassembled WGS sequence"/>
</dbReference>
<accession>A0A9W6P4S4</accession>
<evidence type="ECO:0000313" key="1">
    <source>
        <dbReference type="EMBL" id="GLU47064.1"/>
    </source>
</evidence>
<reference evidence="1" key="1">
    <citation type="submission" date="2023-02" db="EMBL/GenBank/DDBJ databases">
        <title>Nocardiopsis ansamitocini NBRC 112285.</title>
        <authorList>
            <person name="Ichikawa N."/>
            <person name="Sato H."/>
            <person name="Tonouchi N."/>
        </authorList>
    </citation>
    <scope>NUCLEOTIDE SEQUENCE</scope>
    <source>
        <strain evidence="1">NBRC 112285</strain>
    </source>
</reference>
<protein>
    <submittedName>
        <fullName evidence="1">Uncharacterized protein</fullName>
    </submittedName>
</protein>